<evidence type="ECO:0000256" key="1">
    <source>
        <dbReference type="SAM" id="MobiDB-lite"/>
    </source>
</evidence>
<sequence>MATLSMDIKAKHTSLSQCGDKTATHTPRSTVHTYFREDRVRTGVQCEDQLSALHSHKTAWRQGSHAHQEGRTA</sequence>
<evidence type="ECO:0000313" key="2">
    <source>
        <dbReference type="EMBL" id="MPC33460.1"/>
    </source>
</evidence>
<organism evidence="2 3">
    <name type="scientific">Portunus trituberculatus</name>
    <name type="common">Swimming crab</name>
    <name type="synonym">Neptunus trituberculatus</name>
    <dbReference type="NCBI Taxonomy" id="210409"/>
    <lineage>
        <taxon>Eukaryota</taxon>
        <taxon>Metazoa</taxon>
        <taxon>Ecdysozoa</taxon>
        <taxon>Arthropoda</taxon>
        <taxon>Crustacea</taxon>
        <taxon>Multicrustacea</taxon>
        <taxon>Malacostraca</taxon>
        <taxon>Eumalacostraca</taxon>
        <taxon>Eucarida</taxon>
        <taxon>Decapoda</taxon>
        <taxon>Pleocyemata</taxon>
        <taxon>Brachyura</taxon>
        <taxon>Eubrachyura</taxon>
        <taxon>Portunoidea</taxon>
        <taxon>Portunidae</taxon>
        <taxon>Portuninae</taxon>
        <taxon>Portunus</taxon>
    </lineage>
</organism>
<feature type="region of interest" description="Disordered" evidence="1">
    <location>
        <begin position="1"/>
        <end position="28"/>
    </location>
</feature>
<gene>
    <name evidence="2" type="ORF">E2C01_026810</name>
</gene>
<proteinExistence type="predicted"/>
<reference evidence="2 3" key="1">
    <citation type="submission" date="2019-05" db="EMBL/GenBank/DDBJ databases">
        <title>Another draft genome of Portunus trituberculatus and its Hox gene families provides insights of decapod evolution.</title>
        <authorList>
            <person name="Jeong J.-H."/>
            <person name="Song I."/>
            <person name="Kim S."/>
            <person name="Choi T."/>
            <person name="Kim D."/>
            <person name="Ryu S."/>
            <person name="Kim W."/>
        </authorList>
    </citation>
    <scope>NUCLEOTIDE SEQUENCE [LARGE SCALE GENOMIC DNA]</scope>
    <source>
        <tissue evidence="2">Muscle</tissue>
    </source>
</reference>
<dbReference type="Proteomes" id="UP000324222">
    <property type="component" value="Unassembled WGS sequence"/>
</dbReference>
<evidence type="ECO:0000313" key="3">
    <source>
        <dbReference type="Proteomes" id="UP000324222"/>
    </source>
</evidence>
<comment type="caution">
    <text evidence="2">The sequence shown here is derived from an EMBL/GenBank/DDBJ whole genome shotgun (WGS) entry which is preliminary data.</text>
</comment>
<keyword evidence="3" id="KW-1185">Reference proteome</keyword>
<dbReference type="EMBL" id="VSRR010002838">
    <property type="protein sequence ID" value="MPC33460.1"/>
    <property type="molecule type" value="Genomic_DNA"/>
</dbReference>
<protein>
    <submittedName>
        <fullName evidence="2">Uncharacterized protein</fullName>
    </submittedName>
</protein>
<name>A0A5B7EGA4_PORTR</name>
<accession>A0A5B7EGA4</accession>
<feature type="compositionally biased region" description="Polar residues" evidence="1">
    <location>
        <begin position="13"/>
        <end position="28"/>
    </location>
</feature>
<dbReference type="AlphaFoldDB" id="A0A5B7EGA4"/>